<dbReference type="InterPro" id="IPR016194">
    <property type="entry name" value="SPOC-like_C_dom_sf"/>
</dbReference>
<dbReference type="EMBL" id="AXCN02000659">
    <property type="status" value="NOT_ANNOTATED_CDS"/>
    <property type="molecule type" value="Genomic_DNA"/>
</dbReference>
<dbReference type="CDD" id="cd00873">
    <property type="entry name" value="KU80"/>
    <property type="match status" value="1"/>
</dbReference>
<dbReference type="InterPro" id="IPR036494">
    <property type="entry name" value="Ku_C_sf"/>
</dbReference>
<protein>
    <recommendedName>
        <fullName evidence="12">Ku domain-containing protein</fullName>
    </recommendedName>
</protein>
<dbReference type="PANTHER" id="PTHR12604">
    <property type="entry name" value="KU AUTOANTIGEN DNA HELICASE"/>
    <property type="match status" value="1"/>
</dbReference>
<evidence type="ECO:0000256" key="11">
    <source>
        <dbReference type="ARBA" id="ARBA00023242"/>
    </source>
</evidence>
<dbReference type="InterPro" id="IPR024193">
    <property type="entry name" value="Ku80"/>
</dbReference>
<dbReference type="STRING" id="69004.A0A182QXW6"/>
<dbReference type="GO" id="GO:0042162">
    <property type="term" value="F:telomeric DNA binding"/>
    <property type="evidence" value="ECO:0007669"/>
    <property type="project" value="InterPro"/>
</dbReference>
<dbReference type="InterPro" id="IPR036465">
    <property type="entry name" value="vWFA_dom_sf"/>
</dbReference>
<keyword evidence="10" id="KW-0234">DNA repair</keyword>
<dbReference type="EnsemblMetazoa" id="AFAF019079-RA">
    <property type="protein sequence ID" value="AFAF019079-PA"/>
    <property type="gene ID" value="AFAF019079"/>
</dbReference>
<organism evidence="13 14">
    <name type="scientific">Anopheles farauti</name>
    <dbReference type="NCBI Taxonomy" id="69004"/>
    <lineage>
        <taxon>Eukaryota</taxon>
        <taxon>Metazoa</taxon>
        <taxon>Ecdysozoa</taxon>
        <taxon>Arthropoda</taxon>
        <taxon>Hexapoda</taxon>
        <taxon>Insecta</taxon>
        <taxon>Pterygota</taxon>
        <taxon>Neoptera</taxon>
        <taxon>Endopterygota</taxon>
        <taxon>Diptera</taxon>
        <taxon>Nematocera</taxon>
        <taxon>Culicoidea</taxon>
        <taxon>Culicidae</taxon>
        <taxon>Anophelinae</taxon>
        <taxon>Anopheles</taxon>
    </lineage>
</organism>
<dbReference type="GO" id="GO:0006303">
    <property type="term" value="P:double-strand break repair via nonhomologous end joining"/>
    <property type="evidence" value="ECO:0007669"/>
    <property type="project" value="InterPro"/>
</dbReference>
<dbReference type="Proteomes" id="UP000075886">
    <property type="component" value="Unassembled WGS sequence"/>
</dbReference>
<keyword evidence="7" id="KW-0067">ATP-binding</keyword>
<dbReference type="Gene3D" id="2.40.290.10">
    <property type="match status" value="1"/>
</dbReference>
<dbReference type="GO" id="GO:0005524">
    <property type="term" value="F:ATP binding"/>
    <property type="evidence" value="ECO:0007669"/>
    <property type="project" value="UniProtKB-KW"/>
</dbReference>
<keyword evidence="11" id="KW-0539">Nucleus</keyword>
<keyword evidence="5" id="KW-0378">Hydrolase</keyword>
<evidence type="ECO:0000256" key="5">
    <source>
        <dbReference type="ARBA" id="ARBA00022801"/>
    </source>
</evidence>
<dbReference type="InterPro" id="IPR005161">
    <property type="entry name" value="Ku_N"/>
</dbReference>
<dbReference type="PANTHER" id="PTHR12604:SF4">
    <property type="entry name" value="X-RAY REPAIR CROSS-COMPLEMENTING PROTEIN 5"/>
    <property type="match status" value="1"/>
</dbReference>
<evidence type="ECO:0000256" key="4">
    <source>
        <dbReference type="ARBA" id="ARBA00022763"/>
    </source>
</evidence>
<dbReference type="GO" id="GO:0006310">
    <property type="term" value="P:DNA recombination"/>
    <property type="evidence" value="ECO:0007669"/>
    <property type="project" value="UniProtKB-KW"/>
</dbReference>
<dbReference type="Pfam" id="PF03730">
    <property type="entry name" value="Ku_C"/>
    <property type="match status" value="1"/>
</dbReference>
<dbReference type="GO" id="GO:0000723">
    <property type="term" value="P:telomere maintenance"/>
    <property type="evidence" value="ECO:0007669"/>
    <property type="project" value="InterPro"/>
</dbReference>
<evidence type="ECO:0000256" key="3">
    <source>
        <dbReference type="ARBA" id="ARBA00022741"/>
    </source>
</evidence>
<feature type="domain" description="Ku" evidence="12">
    <location>
        <begin position="259"/>
        <end position="396"/>
    </location>
</feature>
<keyword evidence="3" id="KW-0547">Nucleotide-binding</keyword>
<evidence type="ECO:0000256" key="2">
    <source>
        <dbReference type="ARBA" id="ARBA00007726"/>
    </source>
</evidence>
<keyword evidence="9" id="KW-0233">DNA recombination</keyword>
<evidence type="ECO:0000313" key="13">
    <source>
        <dbReference type="EnsemblMetazoa" id="AFAF019079-PA"/>
    </source>
</evidence>
<dbReference type="Pfam" id="PF02735">
    <property type="entry name" value="Ku"/>
    <property type="match status" value="1"/>
</dbReference>
<evidence type="ECO:0000256" key="6">
    <source>
        <dbReference type="ARBA" id="ARBA00022806"/>
    </source>
</evidence>
<sequence length="695" mass="77768">MNCMIMARASGIFGAPNDQVGVVLFGTEETNNQPNIDHGGYENICEAFELKTANWQTLRILEHQILRSDSEANWLDALIVGNNFLRNGALGKKFTELSIVLISPMLVRADVDESDVEKVIDAINAIGAELHVITNHVLHPAASVGPIFSTSGVFDEQATKSSERCHNERLVKVVLKHLNEGTLSNINWAERKLAFIGPKVVRPTPWNNTLFIGTKVKLSISAYLQISEQKGLGSFKVDNVDGSSTRVEMKTEHFLNDKKIDLFMQDVTVGYMYGSTAVPYDSTIEIEYRSGESRLTCLGFTPSKNVLEEHLSGNGTYVVVAKKGCSASHKKLCALVKAMHELDVAMIVTKVYRKDTRPRLNALLPSYKNEIPCFVMLELIFKDELSSLKFPALLKSKHKPTDEQYDAVSKLIDSMNLMDALEDTNGECREAFGLQNTYNPTLQHVYRTVAHRALHPKQSLPLVDNTLRELIEVPKTLAERSKPILEEVKKLFTLKEIQPKSRNEWLQRVAKISVGADLNSQSSSTTIDSGIFEADDDTGCVSRRKVVSVGTVTPAEDFALLLRRGEKFTTVATQLQNAVFELLFTSMRPPGNKVNAAVMVYRSEAIKLGPYRYNEWITEFKETLLSHNKKQFWEQVIVGERMGLISAHESDMSTVSDEQAASFYKLPTESTVMEKKSDDDFIDPDSLLDDLYQIS</sequence>
<dbReference type="GO" id="GO:0043564">
    <property type="term" value="C:Ku70:Ku80 complex"/>
    <property type="evidence" value="ECO:0007669"/>
    <property type="project" value="InterPro"/>
</dbReference>
<dbReference type="Pfam" id="PF08785">
    <property type="entry name" value="Ku_PK_bind"/>
    <property type="match status" value="1"/>
</dbReference>
<evidence type="ECO:0000256" key="10">
    <source>
        <dbReference type="ARBA" id="ARBA00023204"/>
    </source>
</evidence>
<dbReference type="Gene3D" id="3.40.50.410">
    <property type="entry name" value="von Willebrand factor, type A domain"/>
    <property type="match status" value="1"/>
</dbReference>
<dbReference type="VEuPathDB" id="VectorBase:AFAF019079"/>
<dbReference type="SUPFAM" id="SSF101420">
    <property type="entry name" value="C-terminal domain of Ku80"/>
    <property type="match status" value="1"/>
</dbReference>
<accession>A0A182QXW6</accession>
<dbReference type="InterPro" id="IPR006164">
    <property type="entry name" value="DNA_bd_Ku70/Ku80"/>
</dbReference>
<evidence type="ECO:0000259" key="12">
    <source>
        <dbReference type="SMART" id="SM00559"/>
    </source>
</evidence>
<dbReference type="GO" id="GO:0003684">
    <property type="term" value="F:damaged DNA binding"/>
    <property type="evidence" value="ECO:0007669"/>
    <property type="project" value="InterPro"/>
</dbReference>
<dbReference type="InterPro" id="IPR005160">
    <property type="entry name" value="Ku_C"/>
</dbReference>
<dbReference type="GO" id="GO:0003678">
    <property type="term" value="F:DNA helicase activity"/>
    <property type="evidence" value="ECO:0007669"/>
    <property type="project" value="InterPro"/>
</dbReference>
<dbReference type="InterPro" id="IPR014893">
    <property type="entry name" value="Ku_PK_bind"/>
</dbReference>
<name>A0A182QXW6_9DIPT</name>
<evidence type="ECO:0000256" key="9">
    <source>
        <dbReference type="ARBA" id="ARBA00023172"/>
    </source>
</evidence>
<dbReference type="SMART" id="SM00559">
    <property type="entry name" value="Ku78"/>
    <property type="match status" value="1"/>
</dbReference>
<keyword evidence="4" id="KW-0227">DNA damage</keyword>
<dbReference type="SUPFAM" id="SSF53300">
    <property type="entry name" value="vWA-like"/>
    <property type="match status" value="1"/>
</dbReference>
<evidence type="ECO:0000256" key="7">
    <source>
        <dbReference type="ARBA" id="ARBA00022840"/>
    </source>
</evidence>
<dbReference type="AlphaFoldDB" id="A0A182QXW6"/>
<dbReference type="Pfam" id="PF03731">
    <property type="entry name" value="Ku_N"/>
    <property type="match status" value="1"/>
</dbReference>
<dbReference type="SUPFAM" id="SSF100939">
    <property type="entry name" value="SPOC domain-like"/>
    <property type="match status" value="1"/>
</dbReference>
<keyword evidence="14" id="KW-1185">Reference proteome</keyword>
<reference evidence="13" key="2">
    <citation type="submission" date="2020-05" db="UniProtKB">
        <authorList>
            <consortium name="EnsemblMetazoa"/>
        </authorList>
    </citation>
    <scope>IDENTIFICATION</scope>
    <source>
        <strain evidence="13">FAR1</strain>
    </source>
</reference>
<dbReference type="GO" id="GO:0003690">
    <property type="term" value="F:double-stranded DNA binding"/>
    <property type="evidence" value="ECO:0007669"/>
    <property type="project" value="TreeGrafter"/>
</dbReference>
<keyword evidence="8" id="KW-0238">DNA-binding</keyword>
<dbReference type="GO" id="GO:0016787">
    <property type="term" value="F:hydrolase activity"/>
    <property type="evidence" value="ECO:0007669"/>
    <property type="project" value="UniProtKB-KW"/>
</dbReference>
<dbReference type="Gene3D" id="1.25.40.240">
    <property type="entry name" value="Ku, C-terminal domain"/>
    <property type="match status" value="1"/>
</dbReference>
<keyword evidence="6" id="KW-0347">Helicase</keyword>
<evidence type="ECO:0000256" key="8">
    <source>
        <dbReference type="ARBA" id="ARBA00023125"/>
    </source>
</evidence>
<reference evidence="14" key="1">
    <citation type="submission" date="2014-01" db="EMBL/GenBank/DDBJ databases">
        <title>The Genome Sequence of Anopheles farauti FAR1 (V2).</title>
        <authorList>
            <consortium name="The Broad Institute Genomics Platform"/>
            <person name="Neafsey D.E."/>
            <person name="Besansky N."/>
            <person name="Howell P."/>
            <person name="Walton C."/>
            <person name="Young S.K."/>
            <person name="Zeng Q."/>
            <person name="Gargeya S."/>
            <person name="Fitzgerald M."/>
            <person name="Haas B."/>
            <person name="Abouelleil A."/>
            <person name="Allen A.W."/>
            <person name="Alvarado L."/>
            <person name="Arachchi H.M."/>
            <person name="Berlin A.M."/>
            <person name="Chapman S.B."/>
            <person name="Gainer-Dewar J."/>
            <person name="Goldberg J."/>
            <person name="Griggs A."/>
            <person name="Gujja S."/>
            <person name="Hansen M."/>
            <person name="Howarth C."/>
            <person name="Imamovic A."/>
            <person name="Ireland A."/>
            <person name="Larimer J."/>
            <person name="McCowan C."/>
            <person name="Murphy C."/>
            <person name="Pearson M."/>
            <person name="Poon T.W."/>
            <person name="Priest M."/>
            <person name="Roberts A."/>
            <person name="Saif S."/>
            <person name="Shea T."/>
            <person name="Sisk P."/>
            <person name="Sykes S."/>
            <person name="Wortman J."/>
            <person name="Nusbaum C."/>
            <person name="Birren B."/>
        </authorList>
    </citation>
    <scope>NUCLEOTIDE SEQUENCE [LARGE SCALE GENOMIC DNA]</scope>
    <source>
        <strain evidence="14">FAR1</strain>
    </source>
</reference>
<evidence type="ECO:0000313" key="14">
    <source>
        <dbReference type="Proteomes" id="UP000075886"/>
    </source>
</evidence>
<dbReference type="Gene3D" id="1.10.1600.10">
    <property type="match status" value="1"/>
</dbReference>
<comment type="similarity">
    <text evidence="2">Belongs to the ku80 family.</text>
</comment>
<evidence type="ECO:0000256" key="1">
    <source>
        <dbReference type="ARBA" id="ARBA00004123"/>
    </source>
</evidence>
<comment type="subcellular location">
    <subcellularLocation>
        <location evidence="1">Nucleus</location>
    </subcellularLocation>
</comment>
<proteinExistence type="inferred from homology"/>